<gene>
    <name evidence="1" type="ORF">SLAV_37980</name>
</gene>
<dbReference type="RefSeq" id="WP_030239356.1">
    <property type="nucleotide sequence ID" value="NZ_CP024985.1"/>
</dbReference>
<dbReference type="PANTHER" id="PTHR33418:SF1">
    <property type="entry name" value="HELICASE-ASSOCIATED DOMAIN-CONTAINING PROTEIN"/>
    <property type="match status" value="1"/>
</dbReference>
<organism evidence="1 2">
    <name type="scientific">Streptomyces lavendulae subsp. lavendulae</name>
    <dbReference type="NCBI Taxonomy" id="58340"/>
    <lineage>
        <taxon>Bacteria</taxon>
        <taxon>Bacillati</taxon>
        <taxon>Actinomycetota</taxon>
        <taxon>Actinomycetes</taxon>
        <taxon>Kitasatosporales</taxon>
        <taxon>Streptomycetaceae</taxon>
        <taxon>Streptomyces</taxon>
    </lineage>
</organism>
<name>A0A2K8PT95_STRLA</name>
<dbReference type="Gene3D" id="6.10.140.530">
    <property type="match status" value="1"/>
</dbReference>
<dbReference type="Pfam" id="PF03457">
    <property type="entry name" value="HA"/>
    <property type="match status" value="1"/>
</dbReference>
<reference evidence="1 2" key="1">
    <citation type="submission" date="2017-11" db="EMBL/GenBank/DDBJ databases">
        <title>Complete genome sequence of Streptomyces lavendulae subsp. lavendulae CCM 3239 (formerly 'Streptomyces aureofaciens CCM 3239'), the producer of the angucycline-type antibiotic auricin.</title>
        <authorList>
            <person name="Busche T."/>
            <person name="Novakova R."/>
            <person name="Al'Dilaimi A."/>
            <person name="Homerova D."/>
            <person name="Feckova L."/>
            <person name="Rezuchova B."/>
            <person name="Mingyar E."/>
            <person name="Csolleiova D."/>
            <person name="Bekeova C."/>
            <person name="Winkler A."/>
            <person name="Sevcikova B."/>
            <person name="Kalinowski J."/>
            <person name="Kormanec J."/>
            <person name="Ruckert C."/>
        </authorList>
    </citation>
    <scope>NUCLEOTIDE SEQUENCE [LARGE SCALE GENOMIC DNA]</scope>
    <source>
        <strain evidence="1 2">CCM 3239</strain>
    </source>
</reference>
<dbReference type="InterPro" id="IPR005114">
    <property type="entry name" value="Helicase_assoc"/>
</dbReference>
<accession>A0A2K8PT95</accession>
<dbReference type="PANTHER" id="PTHR33418">
    <property type="entry name" value="HELICASE-ASSOCIATED"/>
    <property type="match status" value="1"/>
</dbReference>
<dbReference type="AlphaFoldDB" id="A0A2K8PT95"/>
<proteinExistence type="predicted"/>
<dbReference type="Proteomes" id="UP000231791">
    <property type="component" value="Chromosome"/>
</dbReference>
<dbReference type="KEGG" id="slx:SLAV_37980"/>
<dbReference type="EMBL" id="CP024985">
    <property type="protein sequence ID" value="ATZ29360.1"/>
    <property type="molecule type" value="Genomic_DNA"/>
</dbReference>
<evidence type="ECO:0000313" key="1">
    <source>
        <dbReference type="EMBL" id="ATZ29360.1"/>
    </source>
</evidence>
<evidence type="ECO:0000313" key="2">
    <source>
        <dbReference type="Proteomes" id="UP000231791"/>
    </source>
</evidence>
<dbReference type="GeneID" id="49388542"/>
<protein>
    <submittedName>
        <fullName evidence="1">Helicase associated domain protein</fullName>
    </submittedName>
</protein>
<keyword evidence="2" id="KW-1185">Reference proteome</keyword>
<sequence length="167" mass="19394">MDEDLEDIDPSWCPVWPVEWQRAFHLVRLHLEAGGILPTEPGEVMHQGEDLGRWVRSVRLGWDNLTTAQQWLCEHVLGIEPAGEDEMPTPRRTQADKWAMNFEGARQFFEREGHLRVPRKHVERVVGEDQEEREVRLGAWISNQRSRAATLPPERAEQLSAIGMRWA</sequence>